<dbReference type="SUPFAM" id="SSF51735">
    <property type="entry name" value="NAD(P)-binding Rossmann-fold domains"/>
    <property type="match status" value="1"/>
</dbReference>
<dbReference type="HOGENOM" id="CLU_112567_0_0_0"/>
<dbReference type="PANTHER" id="PTHR33303:SF2">
    <property type="entry name" value="COA-BINDING DOMAIN-CONTAINING PROTEIN"/>
    <property type="match status" value="1"/>
</dbReference>
<name>E6W429_DESIS</name>
<sequence length="143" mass="16063">MILEHRADMKRLLETTRTIAVVGLSPKEDRASNFVSRYLQREGYRVIPVNPVYEGQLLLGEHCYGSLAQVPEPIDLVDIFQRSENVPPTVEQAITCHAKAIWMQKGIEHREAATAACTAGLAVVMDRCLMVEHAAIFNRQPIH</sequence>
<keyword evidence="3" id="KW-1185">Reference proteome</keyword>
<dbReference type="Gene3D" id="3.40.50.720">
    <property type="entry name" value="NAD(P)-binding Rossmann-like Domain"/>
    <property type="match status" value="1"/>
</dbReference>
<dbReference type="InterPro" id="IPR036291">
    <property type="entry name" value="NAD(P)-bd_dom_sf"/>
</dbReference>
<dbReference type="Proteomes" id="UP000002572">
    <property type="component" value="Chromosome"/>
</dbReference>
<dbReference type="PANTHER" id="PTHR33303">
    <property type="entry name" value="CYTOPLASMIC PROTEIN-RELATED"/>
    <property type="match status" value="1"/>
</dbReference>
<dbReference type="eggNOG" id="COG1832">
    <property type="taxonomic scope" value="Bacteria"/>
</dbReference>
<accession>E6W429</accession>
<evidence type="ECO:0000259" key="1">
    <source>
        <dbReference type="SMART" id="SM00881"/>
    </source>
</evidence>
<organism evidence="2 3">
    <name type="scientific">Desulfurispirillum indicum (strain ATCC BAA-1389 / DSM 22839 / S5)</name>
    <dbReference type="NCBI Taxonomy" id="653733"/>
    <lineage>
        <taxon>Bacteria</taxon>
        <taxon>Pseudomonadati</taxon>
        <taxon>Chrysiogenota</taxon>
        <taxon>Chrysiogenia</taxon>
        <taxon>Chrysiogenales</taxon>
        <taxon>Chrysiogenaceae</taxon>
        <taxon>Desulfurispirillum</taxon>
    </lineage>
</organism>
<dbReference type="KEGG" id="din:Selin_2273"/>
<dbReference type="AlphaFoldDB" id="E6W429"/>
<evidence type="ECO:0000313" key="3">
    <source>
        <dbReference type="Proteomes" id="UP000002572"/>
    </source>
</evidence>
<dbReference type="FunCoup" id="E6W429">
    <property type="interactions" value="124"/>
</dbReference>
<dbReference type="RefSeq" id="WP_013506869.1">
    <property type="nucleotide sequence ID" value="NC_014836.1"/>
</dbReference>
<dbReference type="InterPro" id="IPR003781">
    <property type="entry name" value="CoA-bd"/>
</dbReference>
<gene>
    <name evidence="2" type="ordered locus">Selin_2273</name>
</gene>
<dbReference type="InParanoid" id="E6W429"/>
<dbReference type="STRING" id="653733.Selin_2273"/>
<dbReference type="OrthoDB" id="9804695at2"/>
<proteinExistence type="predicted"/>
<protein>
    <submittedName>
        <fullName evidence="2">CoA-binding domain protein</fullName>
    </submittedName>
</protein>
<evidence type="ECO:0000313" key="2">
    <source>
        <dbReference type="EMBL" id="ADU66993.1"/>
    </source>
</evidence>
<dbReference type="Pfam" id="PF13380">
    <property type="entry name" value="CoA_binding_2"/>
    <property type="match status" value="1"/>
</dbReference>
<reference evidence="2 3" key="1">
    <citation type="submission" date="2010-12" db="EMBL/GenBank/DDBJ databases">
        <title>Complete sequence of Desulfurispirillum indicum S5.</title>
        <authorList>
            <consortium name="US DOE Joint Genome Institute"/>
            <person name="Lucas S."/>
            <person name="Copeland A."/>
            <person name="Lapidus A."/>
            <person name="Cheng J.-F."/>
            <person name="Goodwin L."/>
            <person name="Pitluck S."/>
            <person name="Chertkov O."/>
            <person name="Held B."/>
            <person name="Detter J.C."/>
            <person name="Han C."/>
            <person name="Tapia R."/>
            <person name="Land M."/>
            <person name="Hauser L."/>
            <person name="Kyrpides N."/>
            <person name="Ivanova N."/>
            <person name="Mikhailova N."/>
            <person name="Haggblom M."/>
            <person name="Rauschenbach I."/>
            <person name="Bini E."/>
            <person name="Woyke T."/>
        </authorList>
    </citation>
    <scope>NUCLEOTIDE SEQUENCE [LARGE SCALE GENOMIC DNA]</scope>
    <source>
        <strain evidence="3">ATCC BAA-1389 / DSM 22839 / S5</strain>
    </source>
</reference>
<dbReference type="SMART" id="SM00881">
    <property type="entry name" value="CoA_binding"/>
    <property type="match status" value="1"/>
</dbReference>
<dbReference type="EMBL" id="CP002432">
    <property type="protein sequence ID" value="ADU66993.1"/>
    <property type="molecule type" value="Genomic_DNA"/>
</dbReference>
<feature type="domain" description="CoA-binding" evidence="1">
    <location>
        <begin position="12"/>
        <end position="107"/>
    </location>
</feature>